<evidence type="ECO:0000256" key="5">
    <source>
        <dbReference type="ARBA" id="ARBA00022989"/>
    </source>
</evidence>
<dbReference type="EMBL" id="VCAU01000026">
    <property type="protein sequence ID" value="KAF9890526.1"/>
    <property type="molecule type" value="Genomic_DNA"/>
</dbReference>
<reference evidence="10" key="1">
    <citation type="journal article" date="2019" name="Beilstein J. Org. Chem.">
        <title>Nanangenines: drimane sesquiterpenoids as the dominant metabolite cohort of a novel Australian fungus, Aspergillus nanangensis.</title>
        <authorList>
            <person name="Lacey H.J."/>
            <person name="Gilchrist C.L.M."/>
            <person name="Crombie A."/>
            <person name="Kalaitzis J.A."/>
            <person name="Vuong D."/>
            <person name="Rutledge P.J."/>
            <person name="Turner P."/>
            <person name="Pitt J.I."/>
            <person name="Lacey E."/>
            <person name="Chooi Y.H."/>
            <person name="Piggott A.M."/>
        </authorList>
    </citation>
    <scope>NUCLEOTIDE SEQUENCE</scope>
    <source>
        <strain evidence="10">MST-FP2251</strain>
    </source>
</reference>
<dbReference type="CDD" id="cd17325">
    <property type="entry name" value="MFS_MdtG_SLC18_like"/>
    <property type="match status" value="1"/>
</dbReference>
<feature type="domain" description="Major facilitator superfamily (MFS) profile" evidence="9">
    <location>
        <begin position="13"/>
        <end position="435"/>
    </location>
</feature>
<keyword evidence="11" id="KW-1185">Reference proteome</keyword>
<evidence type="ECO:0000256" key="8">
    <source>
        <dbReference type="SAM" id="Phobius"/>
    </source>
</evidence>
<comment type="caution">
    <text evidence="10">The sequence shown here is derived from an EMBL/GenBank/DDBJ whole genome shotgun (WGS) entry which is preliminary data.</text>
</comment>
<dbReference type="GO" id="GO:0022857">
    <property type="term" value="F:transmembrane transporter activity"/>
    <property type="evidence" value="ECO:0007669"/>
    <property type="project" value="InterPro"/>
</dbReference>
<evidence type="ECO:0000256" key="4">
    <source>
        <dbReference type="ARBA" id="ARBA00022692"/>
    </source>
</evidence>
<dbReference type="GO" id="GO:0016020">
    <property type="term" value="C:membrane"/>
    <property type="evidence" value="ECO:0007669"/>
    <property type="project" value="UniProtKB-SubCell"/>
</dbReference>
<feature type="transmembrane region" description="Helical" evidence="8">
    <location>
        <begin position="276"/>
        <end position="296"/>
    </location>
</feature>
<feature type="region of interest" description="Disordered" evidence="7">
    <location>
        <begin position="196"/>
        <end position="216"/>
    </location>
</feature>
<dbReference type="InterPro" id="IPR011701">
    <property type="entry name" value="MFS"/>
</dbReference>
<keyword evidence="4 8" id="KW-0812">Transmembrane</keyword>
<sequence length="441" mass="47221">MIQTHWRSSTAFVTFVVCVAVFTDIFMYGLVVPMLPFALSSRIGLSDSVIQLWVSIVLASYGASILLGSLLFGWLGDRTKNKKTPFLLGLVMMGCATLLFALSRSLTLLLVARVFQGLSTAIVFTIGFSLLVDAVGNEHIGRALGFTSMSLSLGLFGGPIIGGFIYDRAGYLVVFVPAFVLIVLEIILRLLLRSPSETPSSVGSLDPTDPSENSPLLLRLPQKHKTSSPALLALLRSVRFLVAMTGMCMLNLFMTAFEAVLPVYMRELFDYSSSQIAIIFLSNTLPMVLSPVSGTLVDRIGSFWPAVAGFALATPSMMLLGIIQHDTVLCSILMRVFLFAFGSGVSMAMPAMMTEISMAAEAVEHQRPGIFGLKGAYSTAYGLSNAAFAGGTLAGPLFAGYVRECAGWTAMSIALGLLSMLMTLLIVLCTRPKSRPVAEGG</sequence>
<keyword evidence="6 8" id="KW-0472">Membrane</keyword>
<dbReference type="PANTHER" id="PTHR23506:SF23">
    <property type="entry name" value="GH10249P"/>
    <property type="match status" value="1"/>
</dbReference>
<evidence type="ECO:0000256" key="2">
    <source>
        <dbReference type="ARBA" id="ARBA00006829"/>
    </source>
</evidence>
<comment type="subcellular location">
    <subcellularLocation>
        <location evidence="1">Membrane</location>
        <topology evidence="1">Multi-pass membrane protein</topology>
    </subcellularLocation>
</comment>
<proteinExistence type="inferred from homology"/>
<dbReference type="InterPro" id="IPR036259">
    <property type="entry name" value="MFS_trans_sf"/>
</dbReference>
<feature type="transmembrane region" description="Helical" evidence="8">
    <location>
        <begin position="12"/>
        <end position="32"/>
    </location>
</feature>
<feature type="transmembrane region" description="Helical" evidence="8">
    <location>
        <begin position="240"/>
        <end position="264"/>
    </location>
</feature>
<comment type="similarity">
    <text evidence="2">Belongs to the major facilitator superfamily. Vesicular transporter family.</text>
</comment>
<feature type="transmembrane region" description="Helical" evidence="8">
    <location>
        <begin position="172"/>
        <end position="192"/>
    </location>
</feature>
<evidence type="ECO:0000256" key="7">
    <source>
        <dbReference type="SAM" id="MobiDB-lite"/>
    </source>
</evidence>
<feature type="transmembrane region" description="Helical" evidence="8">
    <location>
        <begin position="52"/>
        <end position="74"/>
    </location>
</feature>
<feature type="transmembrane region" description="Helical" evidence="8">
    <location>
        <begin position="408"/>
        <end position="428"/>
    </location>
</feature>
<organism evidence="10 11">
    <name type="scientific">Aspergillus nanangensis</name>
    <dbReference type="NCBI Taxonomy" id="2582783"/>
    <lineage>
        <taxon>Eukaryota</taxon>
        <taxon>Fungi</taxon>
        <taxon>Dikarya</taxon>
        <taxon>Ascomycota</taxon>
        <taxon>Pezizomycotina</taxon>
        <taxon>Eurotiomycetes</taxon>
        <taxon>Eurotiomycetidae</taxon>
        <taxon>Eurotiales</taxon>
        <taxon>Aspergillaceae</taxon>
        <taxon>Aspergillus</taxon>
        <taxon>Aspergillus subgen. Circumdati</taxon>
    </lineage>
</organism>
<dbReference type="AlphaFoldDB" id="A0AAD4CPZ9"/>
<dbReference type="Pfam" id="PF07690">
    <property type="entry name" value="MFS_1"/>
    <property type="match status" value="1"/>
</dbReference>
<dbReference type="SUPFAM" id="SSF103473">
    <property type="entry name" value="MFS general substrate transporter"/>
    <property type="match status" value="1"/>
</dbReference>
<reference evidence="10" key="2">
    <citation type="submission" date="2020-02" db="EMBL/GenBank/DDBJ databases">
        <authorList>
            <person name="Gilchrist C.L.M."/>
            <person name="Chooi Y.-H."/>
        </authorList>
    </citation>
    <scope>NUCLEOTIDE SEQUENCE</scope>
    <source>
        <strain evidence="10">MST-FP2251</strain>
    </source>
</reference>
<evidence type="ECO:0000259" key="9">
    <source>
        <dbReference type="PROSITE" id="PS50850"/>
    </source>
</evidence>
<protein>
    <recommendedName>
        <fullName evidence="9">Major facilitator superfamily (MFS) profile domain-containing protein</fullName>
    </recommendedName>
</protein>
<feature type="transmembrane region" description="Helical" evidence="8">
    <location>
        <begin position="303"/>
        <end position="324"/>
    </location>
</feature>
<feature type="transmembrane region" description="Helical" evidence="8">
    <location>
        <begin position="336"/>
        <end position="359"/>
    </location>
</feature>
<dbReference type="PANTHER" id="PTHR23506">
    <property type="entry name" value="GH10249P"/>
    <property type="match status" value="1"/>
</dbReference>
<feature type="transmembrane region" description="Helical" evidence="8">
    <location>
        <begin position="114"/>
        <end position="132"/>
    </location>
</feature>
<name>A0AAD4CPZ9_ASPNN</name>
<feature type="transmembrane region" description="Helical" evidence="8">
    <location>
        <begin position="144"/>
        <end position="166"/>
    </location>
</feature>
<dbReference type="PRINTS" id="PR01035">
    <property type="entry name" value="TCRTETA"/>
</dbReference>
<evidence type="ECO:0000256" key="3">
    <source>
        <dbReference type="ARBA" id="ARBA00022448"/>
    </source>
</evidence>
<gene>
    <name evidence="10" type="ORF">FE257_005931</name>
</gene>
<accession>A0AAD4CPZ9</accession>
<feature type="transmembrane region" description="Helical" evidence="8">
    <location>
        <begin position="86"/>
        <end position="102"/>
    </location>
</feature>
<evidence type="ECO:0000313" key="11">
    <source>
        <dbReference type="Proteomes" id="UP001194746"/>
    </source>
</evidence>
<keyword evidence="5 8" id="KW-1133">Transmembrane helix</keyword>
<dbReference type="PROSITE" id="PS50850">
    <property type="entry name" value="MFS"/>
    <property type="match status" value="1"/>
</dbReference>
<dbReference type="InterPro" id="IPR020846">
    <property type="entry name" value="MFS_dom"/>
</dbReference>
<dbReference type="Gene3D" id="1.20.1250.20">
    <property type="entry name" value="MFS general substrate transporter like domains"/>
    <property type="match status" value="2"/>
</dbReference>
<dbReference type="InterPro" id="IPR050930">
    <property type="entry name" value="MFS_Vesicular_Transporter"/>
</dbReference>
<evidence type="ECO:0000256" key="1">
    <source>
        <dbReference type="ARBA" id="ARBA00004141"/>
    </source>
</evidence>
<evidence type="ECO:0000313" key="10">
    <source>
        <dbReference type="EMBL" id="KAF9890526.1"/>
    </source>
</evidence>
<evidence type="ECO:0000256" key="6">
    <source>
        <dbReference type="ARBA" id="ARBA00023136"/>
    </source>
</evidence>
<feature type="transmembrane region" description="Helical" evidence="8">
    <location>
        <begin position="380"/>
        <end position="402"/>
    </location>
</feature>
<dbReference type="InterPro" id="IPR001958">
    <property type="entry name" value="Tet-R_TetA/multi-R_MdtG-like"/>
</dbReference>
<dbReference type="Proteomes" id="UP001194746">
    <property type="component" value="Unassembled WGS sequence"/>
</dbReference>
<keyword evidence="3" id="KW-0813">Transport</keyword>